<name>A0ABR3GXI1_9PEZI</name>
<organism evidence="1 2">
    <name type="scientific">Discina gigas</name>
    <dbReference type="NCBI Taxonomy" id="1032678"/>
    <lineage>
        <taxon>Eukaryota</taxon>
        <taxon>Fungi</taxon>
        <taxon>Dikarya</taxon>
        <taxon>Ascomycota</taxon>
        <taxon>Pezizomycotina</taxon>
        <taxon>Pezizomycetes</taxon>
        <taxon>Pezizales</taxon>
        <taxon>Discinaceae</taxon>
        <taxon>Discina</taxon>
    </lineage>
</organism>
<keyword evidence="1" id="KW-0378">Hydrolase</keyword>
<dbReference type="PANTHER" id="PTHR20371:SF1">
    <property type="entry name" value="ENOLASE-PHOSPHATASE E1"/>
    <property type="match status" value="1"/>
</dbReference>
<protein>
    <submittedName>
        <fullName evidence="1">Enolase-phosphatase E1</fullName>
        <ecNumber evidence="1">3.1.3.77</ecNumber>
    </submittedName>
</protein>
<keyword evidence="2" id="KW-1185">Reference proteome</keyword>
<dbReference type="Gene3D" id="3.40.50.1000">
    <property type="entry name" value="HAD superfamily/HAD-like"/>
    <property type="match status" value="1"/>
</dbReference>
<accession>A0ABR3GXI1</accession>
<dbReference type="EMBL" id="JBBBZM010000002">
    <property type="protein sequence ID" value="KAL0640667.1"/>
    <property type="molecule type" value="Genomic_DNA"/>
</dbReference>
<dbReference type="EC" id="3.1.3.77" evidence="1"/>
<gene>
    <name evidence="1" type="primary">UTR4</name>
    <name evidence="1" type="ORF">Q9L58_000338</name>
</gene>
<dbReference type="Proteomes" id="UP001447188">
    <property type="component" value="Unassembled WGS sequence"/>
</dbReference>
<dbReference type="InterPro" id="IPR036412">
    <property type="entry name" value="HAD-like_sf"/>
</dbReference>
<reference evidence="1 2" key="1">
    <citation type="submission" date="2024-02" db="EMBL/GenBank/DDBJ databases">
        <title>Discinaceae phylogenomics.</title>
        <authorList>
            <person name="Dirks A.C."/>
            <person name="James T.Y."/>
        </authorList>
    </citation>
    <scope>NUCLEOTIDE SEQUENCE [LARGE SCALE GENOMIC DNA]</scope>
    <source>
        <strain evidence="1 2">ACD0624</strain>
    </source>
</reference>
<dbReference type="GO" id="GO:0043874">
    <property type="term" value="F:acireductone synthase activity"/>
    <property type="evidence" value="ECO:0007669"/>
    <property type="project" value="UniProtKB-EC"/>
</dbReference>
<comment type="caution">
    <text evidence="1">The sequence shown here is derived from an EMBL/GenBank/DDBJ whole genome shotgun (WGS) entry which is preliminary data.</text>
</comment>
<dbReference type="PANTHER" id="PTHR20371">
    <property type="entry name" value="ENOLASE-PHOSPHATASE E1"/>
    <property type="match status" value="1"/>
</dbReference>
<dbReference type="InterPro" id="IPR023214">
    <property type="entry name" value="HAD_sf"/>
</dbReference>
<evidence type="ECO:0000313" key="1">
    <source>
        <dbReference type="EMBL" id="KAL0640667.1"/>
    </source>
</evidence>
<proteinExistence type="predicted"/>
<sequence>MAYVRELSEKDIKVGCLKQLQGQWLHFLLKYHVSANIGSAYSMRSFLFIYHKLFFQHTDAEIGDITAYISDYFDTATAGSKVDAASYKTIAEKTGIKASSWLFLSDNVKEIEAAKLAGMDAAIVVRPGNTPLTPEARDAHLVVQNGFEEVTTRISCK</sequence>
<dbReference type="SUPFAM" id="SSF56784">
    <property type="entry name" value="HAD-like"/>
    <property type="match status" value="1"/>
</dbReference>
<evidence type="ECO:0000313" key="2">
    <source>
        <dbReference type="Proteomes" id="UP001447188"/>
    </source>
</evidence>